<dbReference type="AlphaFoldDB" id="A0A1N7E0U8"/>
<accession>A0A1N7E0U8</accession>
<dbReference type="InterPro" id="IPR018649">
    <property type="entry name" value="SHOCT"/>
</dbReference>
<evidence type="ECO:0000313" key="5">
    <source>
        <dbReference type="Proteomes" id="UP000186914"/>
    </source>
</evidence>
<feature type="transmembrane region" description="Helical" evidence="2">
    <location>
        <begin position="36"/>
        <end position="55"/>
    </location>
</feature>
<evidence type="ECO:0000256" key="1">
    <source>
        <dbReference type="SAM" id="MobiDB-lite"/>
    </source>
</evidence>
<reference evidence="5" key="1">
    <citation type="submission" date="2017-01" db="EMBL/GenBank/DDBJ databases">
        <authorList>
            <person name="Varghese N."/>
            <person name="Submissions S."/>
        </authorList>
    </citation>
    <scope>NUCLEOTIDE SEQUENCE [LARGE SCALE GENOMIC DNA]</scope>
    <source>
        <strain evidence="5">CGMCC 1.7737</strain>
    </source>
</reference>
<keyword evidence="5" id="KW-1185">Reference proteome</keyword>
<keyword evidence="2" id="KW-1133">Transmembrane helix</keyword>
<evidence type="ECO:0000256" key="2">
    <source>
        <dbReference type="SAM" id="Phobius"/>
    </source>
</evidence>
<organism evidence="4 5">
    <name type="scientific">Haladaptatus litoreus</name>
    <dbReference type="NCBI Taxonomy" id="553468"/>
    <lineage>
        <taxon>Archaea</taxon>
        <taxon>Methanobacteriati</taxon>
        <taxon>Methanobacteriota</taxon>
        <taxon>Stenosarchaea group</taxon>
        <taxon>Halobacteria</taxon>
        <taxon>Halobacteriales</taxon>
        <taxon>Haladaptataceae</taxon>
        <taxon>Haladaptatus</taxon>
    </lineage>
</organism>
<feature type="compositionally biased region" description="Basic and acidic residues" evidence="1">
    <location>
        <begin position="84"/>
        <end position="94"/>
    </location>
</feature>
<keyword evidence="2" id="KW-0812">Transmembrane</keyword>
<keyword evidence="2" id="KW-0472">Membrane</keyword>
<dbReference type="EMBL" id="FTNO01000005">
    <property type="protein sequence ID" value="SIR81737.1"/>
    <property type="molecule type" value="Genomic_DNA"/>
</dbReference>
<dbReference type="OrthoDB" id="178074at2157"/>
<sequence>MGDTPRERLYENATGITSMVVTGIWLVALLSGQGWWLYALLLGYMVVIPIVSMLFDQEDQVENWWNDSWNEPDWWNGFGGLGEAKSDKAEKPEEPTESNNKNALDTLRNRYANGELTDEQFERKLERLMETETIEDVEDRFRADERERLRERE</sequence>
<evidence type="ECO:0000313" key="4">
    <source>
        <dbReference type="EMBL" id="SIR81737.1"/>
    </source>
</evidence>
<feature type="region of interest" description="Disordered" evidence="1">
    <location>
        <begin position="79"/>
        <end position="105"/>
    </location>
</feature>
<gene>
    <name evidence="4" type="ORF">SAMN05421858_3924</name>
</gene>
<dbReference type="RefSeq" id="WP_076431792.1">
    <property type="nucleotide sequence ID" value="NZ_FTNO01000005.1"/>
</dbReference>
<protein>
    <submittedName>
        <fullName evidence="4">Short C-terminal domain-containing protein</fullName>
    </submittedName>
</protein>
<feature type="domain" description="SHOCT" evidence="3">
    <location>
        <begin position="103"/>
        <end position="129"/>
    </location>
</feature>
<name>A0A1N7E0U8_9EURY</name>
<proteinExistence type="predicted"/>
<dbReference type="Proteomes" id="UP000186914">
    <property type="component" value="Unassembled WGS sequence"/>
</dbReference>
<dbReference type="Pfam" id="PF09851">
    <property type="entry name" value="SHOCT"/>
    <property type="match status" value="1"/>
</dbReference>
<evidence type="ECO:0000259" key="3">
    <source>
        <dbReference type="Pfam" id="PF09851"/>
    </source>
</evidence>
<feature type="transmembrane region" description="Helical" evidence="2">
    <location>
        <begin position="12"/>
        <end position="30"/>
    </location>
</feature>